<reference evidence="1 2" key="1">
    <citation type="submission" date="2024-09" db="EMBL/GenBank/DDBJ databases">
        <title>Floridaenema gen nov. (Aerosakkonemataceae, Aerosakkonematales ord. nov., Cyanobacteria) from benthic tropical and subtropical fresh waters, with the description of four new species.</title>
        <authorList>
            <person name="Moretto J.A."/>
            <person name="Berthold D.E."/>
            <person name="Lefler F.W."/>
            <person name="Huang I.-S."/>
            <person name="Laughinghouse H. IV."/>
        </authorList>
    </citation>
    <scope>NUCLEOTIDE SEQUENCE [LARGE SCALE GENOMIC DNA]</scope>
    <source>
        <strain evidence="1 2">BLCC-F154</strain>
    </source>
</reference>
<accession>A0ABV4YLE9</accession>
<dbReference type="Proteomes" id="UP001576776">
    <property type="component" value="Unassembled WGS sequence"/>
</dbReference>
<evidence type="ECO:0000313" key="1">
    <source>
        <dbReference type="EMBL" id="MFB2938908.1"/>
    </source>
</evidence>
<sequence>MNKKETKKLQSAQNDSVETLLTEINDRESAQLVGGGSPSIWEWIRDNARDWGWAIDPYAGKYN</sequence>
<evidence type="ECO:0000313" key="2">
    <source>
        <dbReference type="Proteomes" id="UP001576776"/>
    </source>
</evidence>
<evidence type="ECO:0008006" key="3">
    <source>
        <dbReference type="Google" id="ProtNLM"/>
    </source>
</evidence>
<dbReference type="EMBL" id="JBHFNS010000093">
    <property type="protein sequence ID" value="MFB2938908.1"/>
    <property type="molecule type" value="Genomic_DNA"/>
</dbReference>
<name>A0ABV4YLE9_9CYAN</name>
<keyword evidence="2" id="KW-1185">Reference proteome</keyword>
<protein>
    <recommendedName>
        <fullName evidence="3">Bacteriocin</fullName>
    </recommendedName>
</protein>
<organism evidence="1 2">
    <name type="scientific">Floridaenema fluviatile BLCC-F154</name>
    <dbReference type="NCBI Taxonomy" id="3153640"/>
    <lineage>
        <taxon>Bacteria</taxon>
        <taxon>Bacillati</taxon>
        <taxon>Cyanobacteriota</taxon>
        <taxon>Cyanophyceae</taxon>
        <taxon>Oscillatoriophycideae</taxon>
        <taxon>Aerosakkonematales</taxon>
        <taxon>Aerosakkonemataceae</taxon>
        <taxon>Floridanema</taxon>
        <taxon>Floridanema fluviatile</taxon>
    </lineage>
</organism>
<comment type="caution">
    <text evidence="1">The sequence shown here is derived from an EMBL/GenBank/DDBJ whole genome shotgun (WGS) entry which is preliminary data.</text>
</comment>
<dbReference type="RefSeq" id="WP_413260390.1">
    <property type="nucleotide sequence ID" value="NZ_JBHFNS010000093.1"/>
</dbReference>
<gene>
    <name evidence="1" type="ORF">ACE1B6_26950</name>
</gene>
<proteinExistence type="predicted"/>